<dbReference type="GO" id="GO:0005516">
    <property type="term" value="F:calmodulin binding"/>
    <property type="evidence" value="ECO:0007669"/>
    <property type="project" value="InterPro"/>
</dbReference>
<accession>A0AAP0RYY0</accession>
<dbReference type="Proteomes" id="UP001415857">
    <property type="component" value="Unassembled WGS sequence"/>
</dbReference>
<feature type="region of interest" description="Disordered" evidence="1">
    <location>
        <begin position="547"/>
        <end position="638"/>
    </location>
</feature>
<dbReference type="PANTHER" id="PTHR33923">
    <property type="entry name" value="CALMODULIN-BINDING PROTEIN-RELATED"/>
    <property type="match status" value="1"/>
</dbReference>
<feature type="region of interest" description="Disordered" evidence="1">
    <location>
        <begin position="1"/>
        <end position="168"/>
    </location>
</feature>
<feature type="compositionally biased region" description="Polar residues" evidence="1">
    <location>
        <begin position="126"/>
        <end position="140"/>
    </location>
</feature>
<feature type="region of interest" description="Disordered" evidence="1">
    <location>
        <begin position="372"/>
        <end position="394"/>
    </location>
</feature>
<proteinExistence type="predicted"/>
<dbReference type="InterPro" id="IPR012417">
    <property type="entry name" value="CaM-bd_dom_pln"/>
</dbReference>
<feature type="compositionally biased region" description="Polar residues" evidence="1">
    <location>
        <begin position="382"/>
        <end position="394"/>
    </location>
</feature>
<feature type="compositionally biased region" description="Basic and acidic residues" evidence="1">
    <location>
        <begin position="35"/>
        <end position="46"/>
    </location>
</feature>
<gene>
    <name evidence="3" type="ORF">L1049_012363</name>
</gene>
<feature type="compositionally biased region" description="Pro residues" evidence="1">
    <location>
        <begin position="78"/>
        <end position="87"/>
    </location>
</feature>
<evidence type="ECO:0000313" key="3">
    <source>
        <dbReference type="EMBL" id="KAK9284102.1"/>
    </source>
</evidence>
<feature type="region of interest" description="Disordered" evidence="1">
    <location>
        <begin position="477"/>
        <end position="520"/>
    </location>
</feature>
<feature type="compositionally biased region" description="Acidic residues" evidence="1">
    <location>
        <begin position="567"/>
        <end position="576"/>
    </location>
</feature>
<dbReference type="AlphaFoldDB" id="A0AAP0RYY0"/>
<comment type="caution">
    <text evidence="3">The sequence shown here is derived from an EMBL/GenBank/DDBJ whole genome shotgun (WGS) entry which is preliminary data.</text>
</comment>
<dbReference type="InterPro" id="IPR044681">
    <property type="entry name" value="PICBP-like"/>
</dbReference>
<reference evidence="3 4" key="1">
    <citation type="journal article" date="2024" name="Plant J.">
        <title>Genome sequences and population genomics reveal climatic adaptation and genomic divergence between two closely related sweetgum species.</title>
        <authorList>
            <person name="Xu W.Q."/>
            <person name="Ren C.Q."/>
            <person name="Zhang X.Y."/>
            <person name="Comes H.P."/>
            <person name="Liu X.H."/>
            <person name="Li Y.G."/>
            <person name="Kettle C.J."/>
            <person name="Jalonen R."/>
            <person name="Gaisberger H."/>
            <person name="Ma Y.Z."/>
            <person name="Qiu Y.X."/>
        </authorList>
    </citation>
    <scope>NUCLEOTIDE SEQUENCE [LARGE SCALE GENOMIC DNA]</scope>
    <source>
        <strain evidence="3">Hangzhou</strain>
    </source>
</reference>
<keyword evidence="4" id="KW-1185">Reference proteome</keyword>
<organism evidence="3 4">
    <name type="scientific">Liquidambar formosana</name>
    <name type="common">Formosan gum</name>
    <dbReference type="NCBI Taxonomy" id="63359"/>
    <lineage>
        <taxon>Eukaryota</taxon>
        <taxon>Viridiplantae</taxon>
        <taxon>Streptophyta</taxon>
        <taxon>Embryophyta</taxon>
        <taxon>Tracheophyta</taxon>
        <taxon>Spermatophyta</taxon>
        <taxon>Magnoliopsida</taxon>
        <taxon>eudicotyledons</taxon>
        <taxon>Gunneridae</taxon>
        <taxon>Pentapetalae</taxon>
        <taxon>Saxifragales</taxon>
        <taxon>Altingiaceae</taxon>
        <taxon>Liquidambar</taxon>
    </lineage>
</organism>
<dbReference type="Pfam" id="PF07839">
    <property type="entry name" value="CaM_binding"/>
    <property type="match status" value="1"/>
</dbReference>
<dbReference type="SMART" id="SM01054">
    <property type="entry name" value="CaM_binding"/>
    <property type="match status" value="1"/>
</dbReference>
<name>A0AAP0RYY0_LIQFO</name>
<evidence type="ECO:0000259" key="2">
    <source>
        <dbReference type="SMART" id="SM01054"/>
    </source>
</evidence>
<sequence length="1040" mass="114619">MVQRKVASKLGIQADHVKSEKRLANLKTSSSSQHQDGRNRGGTEMKKKMKKSRSIKLSDIESLRSSSSPLKRNISQPGKPPPPPPAHDVPAGAAIPQKQSTMKTPDWSPNYMKSTSSFEARKERTQVSSSRTTPQTGSDSKNSRRKNQKLSKLESVSGHKPAAKLTKTSSLKLVRTLTKTPSFKPARSSAKKCSQVALCADIDAQRATCSSTLKGSKFPAYLMLSPGATESEGTSVMKVCPYTYCSLNDHCHAPLPPLKCFLSARRRLLKTQKSMKLEALFPLKAKPSGDGTKEIDSERVIIDEKPAFQEDFGSSAISPLVQEGGVDFFIEIYANDKEDTAETTGSSTDEVDGEKITDIAEKMDDLNDFMSSVGGGNETAEQDNGQVAESLSDGSSLSEIDFKDNLDQNNDITLREMDITATFVEEQKMEDADEDNPPTFAQEDTTLGCFCNGSDSEGECSASIELDDEYISEASDMEWEEGQLSTSNLDNEADDATQTDDEANLNVGYQSGIENPDLHDKSIFKSDDTVSNCFEEILADEVLQEVYEEESVSFEEKFGKDDSGSDGTDENLESEESSQASESQSHDQISSTEDALEELTAEENDRSAETDDLTSLVITSASMEEPTEETTEAREEKNAVCNAENDLLDADSQLGDDETNCTTDVADEALIDQQENDICQDDDANALVGNQITNSSQDFTEISTLCEEASDKSLLSKIEDPETAQNVATRDFSQEQQFYNTDVGDGMEEKDQVDYAKSLVGIHYSDSSQGCSEAEKENTEEENNKSSKMMEACQDATAIVKDSELSQDFIDGSLSSEIQCYASDEKFQNGNIVEDQSHSEEDHSEVEKFKNSSFMDSEEQSDSEMNKCTLAKSTVGEVAKMDVEDNTVPDAANTCVTANTMTSQETENASFHAGINIKQELHNACNYSKGKIRCKRTIKECEEPRKFNPRDPNYLPVEPDPEAEKVDLKHQMMDDRKNAEEWMVDYALRQAVTKLAPARKRRVALLVEAFETVTPIPKYETHLRHTSASFAHVRPIQACS</sequence>
<evidence type="ECO:0000313" key="4">
    <source>
        <dbReference type="Proteomes" id="UP001415857"/>
    </source>
</evidence>
<feature type="compositionally biased region" description="Basic and acidic residues" evidence="1">
    <location>
        <begin position="554"/>
        <end position="563"/>
    </location>
</feature>
<protein>
    <recommendedName>
        <fullName evidence="2">Calmodulin-binding domain-containing protein</fullName>
    </recommendedName>
</protein>
<feature type="domain" description="Calmodulin-binding" evidence="2">
    <location>
        <begin position="902"/>
        <end position="1015"/>
    </location>
</feature>
<dbReference type="PANTHER" id="PTHR33923:SF2">
    <property type="entry name" value="CALMODULIN-BINDING PROTEIN-RELATED"/>
    <property type="match status" value="1"/>
</dbReference>
<evidence type="ECO:0000256" key="1">
    <source>
        <dbReference type="SAM" id="MobiDB-lite"/>
    </source>
</evidence>
<feature type="compositionally biased region" description="Basic and acidic residues" evidence="1">
    <location>
        <begin position="773"/>
        <end position="785"/>
    </location>
</feature>
<feature type="compositionally biased region" description="Acidic residues" evidence="1">
    <location>
        <begin position="491"/>
        <end position="503"/>
    </location>
</feature>
<feature type="region of interest" description="Disordered" evidence="1">
    <location>
        <begin position="766"/>
        <end position="787"/>
    </location>
</feature>
<dbReference type="EMBL" id="JBBPBK010000006">
    <property type="protein sequence ID" value="KAK9284102.1"/>
    <property type="molecule type" value="Genomic_DNA"/>
</dbReference>